<feature type="compositionally biased region" description="Polar residues" evidence="1">
    <location>
        <begin position="433"/>
        <end position="442"/>
    </location>
</feature>
<feature type="compositionally biased region" description="Acidic residues" evidence="1">
    <location>
        <begin position="406"/>
        <end position="419"/>
    </location>
</feature>
<feature type="region of interest" description="Disordered" evidence="1">
    <location>
        <begin position="88"/>
        <end position="523"/>
    </location>
</feature>
<protein>
    <submittedName>
        <fullName evidence="2">Uncharacterized protein</fullName>
    </submittedName>
</protein>
<feature type="compositionally biased region" description="Basic residues" evidence="1">
    <location>
        <begin position="167"/>
        <end position="176"/>
    </location>
</feature>
<gene>
    <name evidence="2" type="ORF">FA13DRAFT_1717866</name>
</gene>
<comment type="caution">
    <text evidence="2">The sequence shown here is derived from an EMBL/GenBank/DDBJ whole genome shotgun (WGS) entry which is preliminary data.</text>
</comment>
<sequence length="523" mass="55619">MAGGSPFGAKLGPTWLGIRTGGHPDIPGTSYSDHSVIVFFANAQCRISNGPGTVDYYMSMLARGKALISEAFLTTEKQKKLAKIIEGDDPALGDSLGDSDDEEGGGSAPKARKPKGKKSKTLVHKQSVASIATLASAKGGEDDEAPPEPFVEPSAEPAPPPPEDEKKKKKKKKKTKVVAPESDDDSNPILEVSTRPAIPDSLPPATEKKVKKKKSSKKVASAEIVDDSEPERERKAKLHQRAPNRKIVLDMAEEGTAPRAQVDDEDVAMRTASDSDAFMSVPSLPPPSSRSSSKVRSDYSAAGVSISSKLGLKGGNVPGVSEYSSSSSDEDPPPKPKPTKRNRSDSSQQVTSRSGTTSTKRQKQPADPSPEPELEPEFMFEPASPPPEPVSAEDWADFSRQVCPPFEDDEFPSSQEEEREPLPPVTQRPPPSNFAQKSSSMVQFARRAEADLMERRMLGGSDPSARRQGSSTMAAPASPRKARAGIAGPGTSSQARSGIPKLANPFAGTKKNPFASSSKRGGS</sequence>
<feature type="compositionally biased region" description="Polar residues" evidence="1">
    <location>
        <begin position="345"/>
        <end position="359"/>
    </location>
</feature>
<evidence type="ECO:0000256" key="1">
    <source>
        <dbReference type="SAM" id="MobiDB-lite"/>
    </source>
</evidence>
<name>A0A4Y7SGR2_COPMI</name>
<feature type="compositionally biased region" description="Basic and acidic residues" evidence="1">
    <location>
        <begin position="446"/>
        <end position="457"/>
    </location>
</feature>
<feature type="compositionally biased region" description="Basic residues" evidence="1">
    <location>
        <begin position="110"/>
        <end position="123"/>
    </location>
</feature>
<accession>A0A4Y7SGR2</accession>
<feature type="compositionally biased region" description="Acidic residues" evidence="1">
    <location>
        <begin position="88"/>
        <end position="104"/>
    </location>
</feature>
<evidence type="ECO:0000313" key="2">
    <source>
        <dbReference type="EMBL" id="TEB20313.1"/>
    </source>
</evidence>
<evidence type="ECO:0000313" key="3">
    <source>
        <dbReference type="Proteomes" id="UP000298030"/>
    </source>
</evidence>
<organism evidence="2 3">
    <name type="scientific">Coprinellus micaceus</name>
    <name type="common">Glistening ink-cap mushroom</name>
    <name type="synonym">Coprinus micaceus</name>
    <dbReference type="NCBI Taxonomy" id="71717"/>
    <lineage>
        <taxon>Eukaryota</taxon>
        <taxon>Fungi</taxon>
        <taxon>Dikarya</taxon>
        <taxon>Basidiomycota</taxon>
        <taxon>Agaricomycotina</taxon>
        <taxon>Agaricomycetes</taxon>
        <taxon>Agaricomycetidae</taxon>
        <taxon>Agaricales</taxon>
        <taxon>Agaricineae</taxon>
        <taxon>Psathyrellaceae</taxon>
        <taxon>Coprinellus</taxon>
    </lineage>
</organism>
<feature type="compositionally biased region" description="Polar residues" evidence="1">
    <location>
        <begin position="514"/>
        <end position="523"/>
    </location>
</feature>
<dbReference type="Proteomes" id="UP000298030">
    <property type="component" value="Unassembled WGS sequence"/>
</dbReference>
<reference evidence="2 3" key="1">
    <citation type="journal article" date="2019" name="Nat. Ecol. Evol.">
        <title>Megaphylogeny resolves global patterns of mushroom evolution.</title>
        <authorList>
            <person name="Varga T."/>
            <person name="Krizsan K."/>
            <person name="Foldi C."/>
            <person name="Dima B."/>
            <person name="Sanchez-Garcia M."/>
            <person name="Sanchez-Ramirez S."/>
            <person name="Szollosi G.J."/>
            <person name="Szarkandi J.G."/>
            <person name="Papp V."/>
            <person name="Albert L."/>
            <person name="Andreopoulos W."/>
            <person name="Angelini C."/>
            <person name="Antonin V."/>
            <person name="Barry K.W."/>
            <person name="Bougher N.L."/>
            <person name="Buchanan P."/>
            <person name="Buyck B."/>
            <person name="Bense V."/>
            <person name="Catcheside P."/>
            <person name="Chovatia M."/>
            <person name="Cooper J."/>
            <person name="Damon W."/>
            <person name="Desjardin D."/>
            <person name="Finy P."/>
            <person name="Geml J."/>
            <person name="Haridas S."/>
            <person name="Hughes K."/>
            <person name="Justo A."/>
            <person name="Karasinski D."/>
            <person name="Kautmanova I."/>
            <person name="Kiss B."/>
            <person name="Kocsube S."/>
            <person name="Kotiranta H."/>
            <person name="LaButti K.M."/>
            <person name="Lechner B.E."/>
            <person name="Liimatainen K."/>
            <person name="Lipzen A."/>
            <person name="Lukacs Z."/>
            <person name="Mihaltcheva S."/>
            <person name="Morgado L.N."/>
            <person name="Niskanen T."/>
            <person name="Noordeloos M.E."/>
            <person name="Ohm R.A."/>
            <person name="Ortiz-Santana B."/>
            <person name="Ovrebo C."/>
            <person name="Racz N."/>
            <person name="Riley R."/>
            <person name="Savchenko A."/>
            <person name="Shiryaev A."/>
            <person name="Soop K."/>
            <person name="Spirin V."/>
            <person name="Szebenyi C."/>
            <person name="Tomsovsky M."/>
            <person name="Tulloss R.E."/>
            <person name="Uehling J."/>
            <person name="Grigoriev I.V."/>
            <person name="Vagvolgyi C."/>
            <person name="Papp T."/>
            <person name="Martin F.M."/>
            <person name="Miettinen O."/>
            <person name="Hibbett D.S."/>
            <person name="Nagy L.G."/>
        </authorList>
    </citation>
    <scope>NUCLEOTIDE SEQUENCE [LARGE SCALE GENOMIC DNA]</scope>
    <source>
        <strain evidence="2 3">FP101781</strain>
    </source>
</reference>
<proteinExistence type="predicted"/>
<dbReference type="AlphaFoldDB" id="A0A4Y7SGR2"/>
<feature type="compositionally biased region" description="Basic residues" evidence="1">
    <location>
        <begin position="235"/>
        <end position="244"/>
    </location>
</feature>
<feature type="compositionally biased region" description="Pro residues" evidence="1">
    <location>
        <begin position="422"/>
        <end position="432"/>
    </location>
</feature>
<keyword evidence="3" id="KW-1185">Reference proteome</keyword>
<dbReference type="EMBL" id="QPFP01000144">
    <property type="protein sequence ID" value="TEB20313.1"/>
    <property type="molecule type" value="Genomic_DNA"/>
</dbReference>